<dbReference type="HOGENOM" id="CLU_025810_3_2_9"/>
<dbReference type="GO" id="GO:0052717">
    <property type="term" value="F:tRNA-specific adenosine-34 deaminase activity"/>
    <property type="evidence" value="ECO:0007669"/>
    <property type="project" value="TreeGrafter"/>
</dbReference>
<dbReference type="EMBL" id="CP002160">
    <property type="protein sequence ID" value="ADL50046.1"/>
    <property type="molecule type" value="Genomic_DNA"/>
</dbReference>
<dbReference type="GO" id="GO:0008270">
    <property type="term" value="F:zinc ion binding"/>
    <property type="evidence" value="ECO:0007669"/>
    <property type="project" value="InterPro"/>
</dbReference>
<evidence type="ECO:0000259" key="3">
    <source>
        <dbReference type="PROSITE" id="PS51747"/>
    </source>
</evidence>
<dbReference type="CDD" id="cd01285">
    <property type="entry name" value="nucleoside_deaminase"/>
    <property type="match status" value="1"/>
</dbReference>
<dbReference type="PROSITE" id="PS00903">
    <property type="entry name" value="CYT_DCMP_DEAMINASES_1"/>
    <property type="match status" value="1"/>
</dbReference>
<dbReference type="Gene3D" id="3.40.140.10">
    <property type="entry name" value="Cytidine Deaminase, domain 2"/>
    <property type="match status" value="1"/>
</dbReference>
<dbReference type="InterPro" id="IPR016192">
    <property type="entry name" value="APOBEC/CMP_deaminase_Zn-bd"/>
</dbReference>
<dbReference type="Pfam" id="PF00383">
    <property type="entry name" value="dCMP_cyt_deam_1"/>
    <property type="match status" value="1"/>
</dbReference>
<keyword evidence="5" id="KW-1185">Reference proteome</keyword>
<dbReference type="eggNOG" id="COG0590">
    <property type="taxonomic scope" value="Bacteria"/>
</dbReference>
<dbReference type="PANTHER" id="PTHR11079:SF202">
    <property type="entry name" value="TRNA-SPECIFIC ADENOSINE DEAMINASE"/>
    <property type="match status" value="1"/>
</dbReference>
<evidence type="ECO:0000256" key="2">
    <source>
        <dbReference type="ARBA" id="ARBA00022833"/>
    </source>
</evidence>
<dbReference type="AlphaFoldDB" id="D9SPJ7"/>
<dbReference type="OrthoDB" id="9802676at2"/>
<gene>
    <name evidence="4" type="ordered locus">Clocel_0262</name>
</gene>
<dbReference type="PANTHER" id="PTHR11079">
    <property type="entry name" value="CYTOSINE DEAMINASE FAMILY MEMBER"/>
    <property type="match status" value="1"/>
</dbReference>
<evidence type="ECO:0000256" key="1">
    <source>
        <dbReference type="ARBA" id="ARBA00022723"/>
    </source>
</evidence>
<dbReference type="GO" id="GO:0002100">
    <property type="term" value="P:tRNA wobble adenosine to inosine editing"/>
    <property type="evidence" value="ECO:0007669"/>
    <property type="project" value="TreeGrafter"/>
</dbReference>
<name>D9SPJ7_CLOC7</name>
<dbReference type="InterPro" id="IPR016193">
    <property type="entry name" value="Cytidine_deaminase-like"/>
</dbReference>
<dbReference type="RefSeq" id="WP_010075190.1">
    <property type="nucleotide sequence ID" value="NC_014393.1"/>
</dbReference>
<dbReference type="KEGG" id="ccb:Clocel_0262"/>
<dbReference type="Proteomes" id="UP000002730">
    <property type="component" value="Chromosome"/>
</dbReference>
<dbReference type="PROSITE" id="PS51747">
    <property type="entry name" value="CYT_DCMP_DEAMINASES_2"/>
    <property type="match status" value="1"/>
</dbReference>
<proteinExistence type="predicted"/>
<sequence length="169" mass="19199">MRLSDYDYLALAFEEANQAFEEGTYPIGAVIVDDDGNIVSKGRNRVFTESDCTAHAEVDAIRKAGHKLLDIPNKRFVKNNLTLYTTCEPCPMCTCTILLSGIKRVVWAADDDEYGGIRKFKEGPHFINLFDTITYTASPYDDLENKQRDLLARWNIGRGILNTEWEKPK</sequence>
<organism evidence="4 5">
    <name type="scientific">Clostridium cellulovorans (strain ATCC 35296 / DSM 3052 / OCM 3 / 743B)</name>
    <dbReference type="NCBI Taxonomy" id="573061"/>
    <lineage>
        <taxon>Bacteria</taxon>
        <taxon>Bacillati</taxon>
        <taxon>Bacillota</taxon>
        <taxon>Clostridia</taxon>
        <taxon>Eubacteriales</taxon>
        <taxon>Clostridiaceae</taxon>
        <taxon>Clostridium</taxon>
    </lineage>
</organism>
<accession>D9SPJ7</accession>
<dbReference type="SUPFAM" id="SSF53927">
    <property type="entry name" value="Cytidine deaminase-like"/>
    <property type="match status" value="1"/>
</dbReference>
<reference evidence="4 5" key="1">
    <citation type="submission" date="2010-08" db="EMBL/GenBank/DDBJ databases">
        <title>Complete sequence of Clostridium cellulovorans 743B.</title>
        <authorList>
            <consortium name="US DOE Joint Genome Institute"/>
            <person name="Lucas S."/>
            <person name="Copeland A."/>
            <person name="Lapidus A."/>
            <person name="Cheng J.-F."/>
            <person name="Bruce D."/>
            <person name="Goodwin L."/>
            <person name="Pitluck S."/>
            <person name="Chertkov O."/>
            <person name="Detter J.C."/>
            <person name="Han C."/>
            <person name="Tapia R."/>
            <person name="Land M."/>
            <person name="Hauser L."/>
            <person name="Chang Y.-J."/>
            <person name="Jeffries C."/>
            <person name="Kyrpides N."/>
            <person name="Ivanova N."/>
            <person name="Mikhailova N."/>
            <person name="Hemme C.L."/>
            <person name="Woyke T."/>
        </authorList>
    </citation>
    <scope>NUCLEOTIDE SEQUENCE [LARGE SCALE GENOMIC DNA]</scope>
    <source>
        <strain evidence="5">ATCC 35296 / DSM 3052 / OCM 3 / 743B</strain>
    </source>
</reference>
<evidence type="ECO:0000313" key="4">
    <source>
        <dbReference type="EMBL" id="ADL50046.1"/>
    </source>
</evidence>
<evidence type="ECO:0000313" key="5">
    <source>
        <dbReference type="Proteomes" id="UP000002730"/>
    </source>
</evidence>
<keyword evidence="2" id="KW-0862">Zinc</keyword>
<protein>
    <submittedName>
        <fullName evidence="4">CMP/dCMP deaminase zinc-binding</fullName>
    </submittedName>
</protein>
<keyword evidence="1" id="KW-0479">Metal-binding</keyword>
<feature type="domain" description="CMP/dCMP-type deaminase" evidence="3">
    <location>
        <begin position="3"/>
        <end position="119"/>
    </location>
</feature>
<dbReference type="InterPro" id="IPR002125">
    <property type="entry name" value="CMP_dCMP_dom"/>
</dbReference>
<dbReference type="STRING" id="573061.Clocel_0262"/>